<accession>A0A6A4GZE1</accession>
<sequence>MAHPSEFATLLFFLNQRSIHLQQFPTGLILNSKMTCDTVYRLVHQAAKNALEPQNVQVPDAHTSIAISAAKETFKNRFMFGNVSGPMEPHFGVLIQPVSYLIEDYMKTEALSALFVQMDIDDRGWEEQRNDPELASTFITLSSTETNSAASWNEVDIGRNRIDSVFPEEIPDPFKAKWDKM</sequence>
<proteinExistence type="predicted"/>
<dbReference type="EMBL" id="ML769628">
    <property type="protein sequence ID" value="KAE9391322.1"/>
    <property type="molecule type" value="Genomic_DNA"/>
</dbReference>
<evidence type="ECO:0000313" key="1">
    <source>
        <dbReference type="EMBL" id="KAE9391322.1"/>
    </source>
</evidence>
<protein>
    <submittedName>
        <fullName evidence="1">Uncharacterized protein</fullName>
    </submittedName>
</protein>
<gene>
    <name evidence="1" type="ORF">BT96DRAFT_1024121</name>
</gene>
<dbReference type="AlphaFoldDB" id="A0A6A4GZE1"/>
<dbReference type="Proteomes" id="UP000799118">
    <property type="component" value="Unassembled WGS sequence"/>
</dbReference>
<keyword evidence="2" id="KW-1185">Reference proteome</keyword>
<evidence type="ECO:0000313" key="2">
    <source>
        <dbReference type="Proteomes" id="UP000799118"/>
    </source>
</evidence>
<organism evidence="1 2">
    <name type="scientific">Gymnopus androsaceus JB14</name>
    <dbReference type="NCBI Taxonomy" id="1447944"/>
    <lineage>
        <taxon>Eukaryota</taxon>
        <taxon>Fungi</taxon>
        <taxon>Dikarya</taxon>
        <taxon>Basidiomycota</taxon>
        <taxon>Agaricomycotina</taxon>
        <taxon>Agaricomycetes</taxon>
        <taxon>Agaricomycetidae</taxon>
        <taxon>Agaricales</taxon>
        <taxon>Marasmiineae</taxon>
        <taxon>Omphalotaceae</taxon>
        <taxon>Gymnopus</taxon>
    </lineage>
</organism>
<name>A0A6A4GZE1_9AGAR</name>
<reference evidence="1" key="1">
    <citation type="journal article" date="2019" name="Environ. Microbiol.">
        <title>Fungal ecological strategies reflected in gene transcription - a case study of two litter decomposers.</title>
        <authorList>
            <person name="Barbi F."/>
            <person name="Kohler A."/>
            <person name="Barry K."/>
            <person name="Baskaran P."/>
            <person name="Daum C."/>
            <person name="Fauchery L."/>
            <person name="Ihrmark K."/>
            <person name="Kuo A."/>
            <person name="LaButti K."/>
            <person name="Lipzen A."/>
            <person name="Morin E."/>
            <person name="Grigoriev I.V."/>
            <person name="Henrissat B."/>
            <person name="Lindahl B."/>
            <person name="Martin F."/>
        </authorList>
    </citation>
    <scope>NUCLEOTIDE SEQUENCE</scope>
    <source>
        <strain evidence="1">JB14</strain>
    </source>
</reference>